<dbReference type="RefSeq" id="WP_346823127.1">
    <property type="nucleotide sequence ID" value="NZ_JBDKWZ010000013.1"/>
</dbReference>
<evidence type="ECO:0000313" key="10">
    <source>
        <dbReference type="Proteomes" id="UP001403385"/>
    </source>
</evidence>
<dbReference type="Gene3D" id="1.25.40.390">
    <property type="match status" value="1"/>
</dbReference>
<keyword evidence="5" id="KW-0998">Cell outer membrane</keyword>
<organism evidence="9 10">
    <name type="scientific">Rapidithrix thailandica</name>
    <dbReference type="NCBI Taxonomy" id="413964"/>
    <lineage>
        <taxon>Bacteria</taxon>
        <taxon>Pseudomonadati</taxon>
        <taxon>Bacteroidota</taxon>
        <taxon>Cytophagia</taxon>
        <taxon>Cytophagales</taxon>
        <taxon>Flammeovirgaceae</taxon>
        <taxon>Rapidithrix</taxon>
    </lineage>
</organism>
<protein>
    <submittedName>
        <fullName evidence="9">RagB/SusD family nutrient uptake outer membrane protein</fullName>
    </submittedName>
</protein>
<dbReference type="AlphaFoldDB" id="A0AAW9S596"/>
<dbReference type="SUPFAM" id="SSF48452">
    <property type="entry name" value="TPR-like"/>
    <property type="match status" value="1"/>
</dbReference>
<dbReference type="PROSITE" id="PS51257">
    <property type="entry name" value="PROKAR_LIPOPROTEIN"/>
    <property type="match status" value="1"/>
</dbReference>
<feature type="signal peptide" evidence="6">
    <location>
        <begin position="1"/>
        <end position="18"/>
    </location>
</feature>
<dbReference type="Proteomes" id="UP001403385">
    <property type="component" value="Unassembled WGS sequence"/>
</dbReference>
<reference evidence="9 10" key="1">
    <citation type="submission" date="2024-04" db="EMBL/GenBank/DDBJ databases">
        <title>Novel genus in family Flammeovirgaceae.</title>
        <authorList>
            <person name="Nguyen T.H."/>
            <person name="Vuong T.Q."/>
            <person name="Le H."/>
            <person name="Kim S.-G."/>
        </authorList>
    </citation>
    <scope>NUCLEOTIDE SEQUENCE [LARGE SCALE GENOMIC DNA]</scope>
    <source>
        <strain evidence="9 10">JCM 23209</strain>
    </source>
</reference>
<feature type="chain" id="PRO_5043477365" evidence="6">
    <location>
        <begin position="19"/>
        <end position="484"/>
    </location>
</feature>
<accession>A0AAW9S596</accession>
<comment type="caution">
    <text evidence="9">The sequence shown here is derived from an EMBL/GenBank/DDBJ whole genome shotgun (WGS) entry which is preliminary data.</text>
</comment>
<sequence>MKKYSLLLLLSCALLSGCDDFLSQVPDNRTSLDTGEKIAALLVSAYPEGNYITFCEAMSDNVTQNTNSAIKDDRNADAYFWKDVASTAQDSPEYYWKSCYQAIAAANHALEAIEKAGDPTEYQAQKGEALVARAYSHFMLVSLFANMYNPATAAADPGIPYVTEPEKESLKTYERKTVAYVYEMIEKDLEEGIPLINDNAYQSIAFHFNKKAAHAFATRFYLFKQAYEKVIEHANQAFPNDAIKEYIREWNGEYQDLTADELGLHYTSSNEKANLLLCETSSLWARSYGRYQFATDNAKQQEIVGSDNVMGGGYDYKVYLYSSLGTYFVLKFEEHFVVTNTNSNTGLPYTIVPLLSSEEMLFNRAEAYAKLGRYEEALADLNIFASKRMSNYQPQHHDLNENKVRDFYETGDTEEALIAAILDMRRAEFLHEGLRWFDILRYRLPVVHRTNSGEVYELNPGDPRRVLQIPPESITLGGLEPNPR</sequence>
<feature type="domain" description="SusD-like N-terminal" evidence="8">
    <location>
        <begin position="20"/>
        <end position="222"/>
    </location>
</feature>
<evidence type="ECO:0000259" key="7">
    <source>
        <dbReference type="Pfam" id="PF07980"/>
    </source>
</evidence>
<name>A0AAW9S596_9BACT</name>
<evidence type="ECO:0000256" key="3">
    <source>
        <dbReference type="ARBA" id="ARBA00022729"/>
    </source>
</evidence>
<dbReference type="Pfam" id="PF14322">
    <property type="entry name" value="SusD-like_3"/>
    <property type="match status" value="1"/>
</dbReference>
<evidence type="ECO:0000313" key="9">
    <source>
        <dbReference type="EMBL" id="MEN7550345.1"/>
    </source>
</evidence>
<evidence type="ECO:0000259" key="8">
    <source>
        <dbReference type="Pfam" id="PF14322"/>
    </source>
</evidence>
<gene>
    <name evidence="9" type="ORF">AAG747_20675</name>
</gene>
<evidence type="ECO:0000256" key="4">
    <source>
        <dbReference type="ARBA" id="ARBA00023136"/>
    </source>
</evidence>
<evidence type="ECO:0000256" key="6">
    <source>
        <dbReference type="SAM" id="SignalP"/>
    </source>
</evidence>
<comment type="subcellular location">
    <subcellularLocation>
        <location evidence="1">Cell outer membrane</location>
    </subcellularLocation>
</comment>
<dbReference type="InterPro" id="IPR011990">
    <property type="entry name" value="TPR-like_helical_dom_sf"/>
</dbReference>
<comment type="similarity">
    <text evidence="2">Belongs to the SusD family.</text>
</comment>
<dbReference type="GO" id="GO:0009279">
    <property type="term" value="C:cell outer membrane"/>
    <property type="evidence" value="ECO:0007669"/>
    <property type="project" value="UniProtKB-SubCell"/>
</dbReference>
<dbReference type="InterPro" id="IPR012944">
    <property type="entry name" value="SusD_RagB_dom"/>
</dbReference>
<dbReference type="Pfam" id="PF07980">
    <property type="entry name" value="SusD_RagB"/>
    <property type="match status" value="1"/>
</dbReference>
<evidence type="ECO:0000256" key="1">
    <source>
        <dbReference type="ARBA" id="ARBA00004442"/>
    </source>
</evidence>
<evidence type="ECO:0000256" key="2">
    <source>
        <dbReference type="ARBA" id="ARBA00006275"/>
    </source>
</evidence>
<evidence type="ECO:0000256" key="5">
    <source>
        <dbReference type="ARBA" id="ARBA00023237"/>
    </source>
</evidence>
<keyword evidence="3 6" id="KW-0732">Signal</keyword>
<proteinExistence type="inferred from homology"/>
<keyword evidence="10" id="KW-1185">Reference proteome</keyword>
<feature type="domain" description="RagB/SusD" evidence="7">
    <location>
        <begin position="296"/>
        <end position="444"/>
    </location>
</feature>
<dbReference type="InterPro" id="IPR033985">
    <property type="entry name" value="SusD-like_N"/>
</dbReference>
<dbReference type="EMBL" id="JBDKWZ010000013">
    <property type="protein sequence ID" value="MEN7550345.1"/>
    <property type="molecule type" value="Genomic_DNA"/>
</dbReference>
<keyword evidence="4" id="KW-0472">Membrane</keyword>